<comment type="caution">
    <text evidence="2">The sequence shown here is derived from an EMBL/GenBank/DDBJ whole genome shotgun (WGS) entry which is preliminary data.</text>
</comment>
<dbReference type="EMBL" id="SBHS01000004">
    <property type="protein sequence ID" value="TWU76834.1"/>
    <property type="molecule type" value="Genomic_DNA"/>
</dbReference>
<feature type="compositionally biased region" description="Basic and acidic residues" evidence="1">
    <location>
        <begin position="123"/>
        <end position="132"/>
    </location>
</feature>
<feature type="region of interest" description="Disordered" evidence="1">
    <location>
        <begin position="444"/>
        <end position="523"/>
    </location>
</feature>
<dbReference type="STRING" id="1081105.A0A167E1R0"/>
<feature type="region of interest" description="Disordered" evidence="1">
    <location>
        <begin position="610"/>
        <end position="636"/>
    </location>
</feature>
<feature type="region of interest" description="Disordered" evidence="1">
    <location>
        <begin position="394"/>
        <end position="420"/>
    </location>
</feature>
<feature type="region of interest" description="Disordered" evidence="1">
    <location>
        <begin position="1"/>
        <end position="201"/>
    </location>
</feature>
<reference evidence="5" key="2">
    <citation type="submission" date="2018-12" db="EMBL/GenBank/DDBJ databases">
        <title>The complete genome of Metarhizium rileyi, a key fungal pathogen of Lepidoptera.</title>
        <authorList>
            <person name="Binneck E."/>
            <person name="Lastra C.C.L."/>
            <person name="Sosa-Gomez D.R."/>
        </authorList>
    </citation>
    <scope>NUCLEOTIDE SEQUENCE [LARGE SCALE GENOMIC DNA]</scope>
    <source>
        <strain evidence="5">Cep018-CH2</strain>
    </source>
</reference>
<dbReference type="AlphaFoldDB" id="A0A167E1R0"/>
<evidence type="ECO:0000313" key="5">
    <source>
        <dbReference type="Proteomes" id="UP000317257"/>
    </source>
</evidence>
<dbReference type="Proteomes" id="UP000243498">
    <property type="component" value="Unassembled WGS sequence"/>
</dbReference>
<evidence type="ECO:0000313" key="4">
    <source>
        <dbReference type="Proteomes" id="UP000243498"/>
    </source>
</evidence>
<feature type="compositionally biased region" description="Polar residues" evidence="1">
    <location>
        <begin position="93"/>
        <end position="120"/>
    </location>
</feature>
<name>A0A167E1R0_METRR</name>
<evidence type="ECO:0000313" key="3">
    <source>
        <dbReference type="EMBL" id="TWU76834.1"/>
    </source>
</evidence>
<proteinExistence type="predicted"/>
<evidence type="ECO:0000256" key="1">
    <source>
        <dbReference type="SAM" id="MobiDB-lite"/>
    </source>
</evidence>
<dbReference type="EMBL" id="AZHC01000012">
    <property type="protein sequence ID" value="OAA43186.1"/>
    <property type="molecule type" value="Genomic_DNA"/>
</dbReference>
<accession>A0A167E1R0</accession>
<feature type="compositionally biased region" description="Polar residues" evidence="1">
    <location>
        <begin position="42"/>
        <end position="84"/>
    </location>
</feature>
<organism evidence="2 4">
    <name type="scientific">Metarhizium rileyi (strain RCEF 4871)</name>
    <name type="common">Nomuraea rileyi</name>
    <dbReference type="NCBI Taxonomy" id="1649241"/>
    <lineage>
        <taxon>Eukaryota</taxon>
        <taxon>Fungi</taxon>
        <taxon>Dikarya</taxon>
        <taxon>Ascomycota</taxon>
        <taxon>Pezizomycotina</taxon>
        <taxon>Sordariomycetes</taxon>
        <taxon>Hypocreomycetidae</taxon>
        <taxon>Hypocreales</taxon>
        <taxon>Clavicipitaceae</taxon>
        <taxon>Metarhizium</taxon>
    </lineage>
</organism>
<gene>
    <name evidence="3" type="ORF">ED733_005957</name>
    <name evidence="2" type="ORF">NOR_04553</name>
</gene>
<accession>A0A5C6GHS5</accession>
<keyword evidence="4" id="KW-1185">Reference proteome</keyword>
<reference evidence="3" key="3">
    <citation type="journal article" date="2019" name="Microbiol. Resour. Announc.">
        <title>Genome Sequence of Metarhizium rileyi, a Microbial Control Agent for Lepidoptera.</title>
        <authorList>
            <person name="Binneck E."/>
            <person name="Lastra C.C.L."/>
            <person name="Sosa-Gomez D.R."/>
        </authorList>
    </citation>
    <scope>NUCLEOTIDE SEQUENCE</scope>
    <source>
        <strain evidence="3">Cep018-CH2</strain>
    </source>
</reference>
<feature type="region of interest" description="Disordered" evidence="1">
    <location>
        <begin position="269"/>
        <end position="299"/>
    </location>
</feature>
<feature type="compositionally biased region" description="Polar residues" evidence="1">
    <location>
        <begin position="509"/>
        <end position="519"/>
    </location>
</feature>
<evidence type="ECO:0000313" key="2">
    <source>
        <dbReference type="EMBL" id="OAA43186.1"/>
    </source>
</evidence>
<feature type="compositionally biased region" description="Low complexity" evidence="1">
    <location>
        <begin position="133"/>
        <end position="143"/>
    </location>
</feature>
<feature type="compositionally biased region" description="Polar residues" evidence="1">
    <location>
        <begin position="444"/>
        <end position="475"/>
    </location>
</feature>
<dbReference type="OMA" id="FADMKQV"/>
<dbReference type="Proteomes" id="UP000317257">
    <property type="component" value="Unassembled WGS sequence"/>
</dbReference>
<sequence>MPWKSAPGGDGQKSRAASKSIRGQISAPIPISDPLDEEFPMRNQTLRTTGTAEATPSDTDLIPQESSNNNQGQHKTDLRTTSVGNAEPLITRYHQQPDISSSFSARTSTMRKSSASQPSRFTRVLDQEDGRDSQASQASQASQPQRKKSTIRSALGKIFGRKKKTEMREKVGVSGRKTPINSGFLPNKQHRSDPTWGHSNQLSIEPKRSFSVPITEYDRALRSHSISPEDVKAITSARNSINADLRLTGKDFALFGPPTLPASPRWAGGSKLAGLSPRPASSQDRGTRMAGPNYDPSEIGRAISSEARGLKRRSRSLSVMPSLEIASQGVVRRRSAEIRYWRESYAAPLMSPLSSAAEEEIRSMLRGDAGESGSSIEQRAVAADHIILVEAVESQAQTPTPADVAEPAEAAGRLSQDGRVNSLETRMSRLEGIVLQLGQSITALRQPSSTQKRSTGGQQQARLQTPDQIMRSMQIQPGDFGLTDEPQQSTSRPSTRHSDASKMTFGDVSDTTPRATILSSGDKEARSALLAAPRGIDAISRNRHGSLTFEHYTNLMALLETERSARSSLEAQVRSLGRQIQVMSKSMVYTTDRSDSPSLDKSLGEVSVFDHDDDDGNERRHRTGPSCGYTGLGMEDSGIATGDRSDDEYTGVFVKPVETGKSSFDMYGNENDPMLSNGRKLSLSHLTMRQPLTTMQQVAAKAV</sequence>
<reference evidence="2 4" key="1">
    <citation type="journal article" date="2016" name="Genome Biol. Evol.">
        <title>Divergent and convergent evolution of fungal pathogenicity.</title>
        <authorList>
            <person name="Shang Y."/>
            <person name="Xiao G."/>
            <person name="Zheng P."/>
            <person name="Cen K."/>
            <person name="Zhan S."/>
            <person name="Wang C."/>
        </authorList>
    </citation>
    <scope>NUCLEOTIDE SEQUENCE [LARGE SCALE GENOMIC DNA]</scope>
    <source>
        <strain evidence="2 4">RCEF 4871</strain>
    </source>
</reference>
<protein>
    <submittedName>
        <fullName evidence="2">Uncharacterized protein</fullName>
    </submittedName>
</protein>
<dbReference type="OrthoDB" id="5428925at2759"/>